<dbReference type="SUPFAM" id="SSF54909">
    <property type="entry name" value="Dimeric alpha+beta barrel"/>
    <property type="match status" value="2"/>
</dbReference>
<protein>
    <submittedName>
        <fullName evidence="2">NIPSNAP family protein</fullName>
    </submittedName>
</protein>
<dbReference type="Proteomes" id="UP001165293">
    <property type="component" value="Unassembled WGS sequence"/>
</dbReference>
<evidence type="ECO:0000313" key="2">
    <source>
        <dbReference type="EMBL" id="MCC8363111.1"/>
    </source>
</evidence>
<dbReference type="InterPro" id="IPR012577">
    <property type="entry name" value="NIPSNAP"/>
</dbReference>
<proteinExistence type="predicted"/>
<evidence type="ECO:0000313" key="3">
    <source>
        <dbReference type="Proteomes" id="UP001165293"/>
    </source>
</evidence>
<gene>
    <name evidence="2" type="ORF">LK996_08490</name>
</gene>
<name>A0ABS8JHN2_9GAMM</name>
<comment type="caution">
    <text evidence="2">The sequence shown here is derived from an EMBL/GenBank/DDBJ whole genome shotgun (WGS) entry which is preliminary data.</text>
</comment>
<organism evidence="2 3">
    <name type="scientific">Noviluteimonas lactosilytica</name>
    <dbReference type="NCBI Taxonomy" id="2888523"/>
    <lineage>
        <taxon>Bacteria</taxon>
        <taxon>Pseudomonadati</taxon>
        <taxon>Pseudomonadota</taxon>
        <taxon>Gammaproteobacteria</taxon>
        <taxon>Lysobacterales</taxon>
        <taxon>Lysobacteraceae</taxon>
        <taxon>Noviluteimonas</taxon>
    </lineage>
</organism>
<dbReference type="InterPro" id="IPR011008">
    <property type="entry name" value="Dimeric_a/b-barrel"/>
</dbReference>
<sequence>MIVESPAVAVALPPVSRHEATCCPVVELRQYTLHPNQRDVLVSLFEREFLETQEAAGIRVLGQFRDLDAPDRFVWLRGFPDMAQRRDALAHFYEGPTWHAHRDAANATMVDSDDVLLLRPVAPASGFALDLSAPFEARDDGGLIVATLYAFDAPVDMDFLEFFAADLQPAVAAAGARVIASFSTEYARNTFPRLPVREGEHVFAWFARFEDMAAYARYRENLLGAPGWRALAVSLARRLQGPPQVLRLAPTAHSRLR</sequence>
<keyword evidence="3" id="KW-1185">Reference proteome</keyword>
<evidence type="ECO:0000259" key="1">
    <source>
        <dbReference type="Pfam" id="PF07978"/>
    </source>
</evidence>
<dbReference type="Pfam" id="PF07978">
    <property type="entry name" value="NIPSNAP"/>
    <property type="match status" value="1"/>
</dbReference>
<dbReference type="RefSeq" id="WP_230526661.1">
    <property type="nucleotide sequence ID" value="NZ_JAJGAK010000001.1"/>
</dbReference>
<feature type="domain" description="NIPSNAP" evidence="1">
    <location>
        <begin position="26"/>
        <end position="122"/>
    </location>
</feature>
<accession>A0ABS8JHN2</accession>
<dbReference type="Gene3D" id="3.30.70.100">
    <property type="match status" value="2"/>
</dbReference>
<reference evidence="2" key="1">
    <citation type="submission" date="2021-10" db="EMBL/GenBank/DDBJ databases">
        <authorList>
            <person name="Lyu M."/>
            <person name="Wang X."/>
            <person name="Meng X."/>
            <person name="Xu K."/>
        </authorList>
    </citation>
    <scope>NUCLEOTIDE SEQUENCE</scope>
    <source>
        <strain evidence="2">A6</strain>
    </source>
</reference>
<dbReference type="EMBL" id="JAJGAK010000001">
    <property type="protein sequence ID" value="MCC8363111.1"/>
    <property type="molecule type" value="Genomic_DNA"/>
</dbReference>